<evidence type="ECO:0000256" key="10">
    <source>
        <dbReference type="ARBA" id="ARBA00023242"/>
    </source>
</evidence>
<keyword evidence="9" id="KW-0804">Transcription</keyword>
<dbReference type="FunFam" id="3.30.50.10:FF:000032">
    <property type="entry name" value="Transcription factor GATA-3"/>
    <property type="match status" value="1"/>
</dbReference>
<dbReference type="SMART" id="SM00401">
    <property type="entry name" value="ZnF_GATA"/>
    <property type="match status" value="2"/>
</dbReference>
<comment type="subcellular location">
    <subcellularLocation>
        <location evidence="1">Nucleus</location>
    </subcellularLocation>
</comment>
<dbReference type="PROSITE" id="PS00344">
    <property type="entry name" value="GATA_ZN_FINGER_1"/>
    <property type="match status" value="2"/>
</dbReference>
<feature type="compositionally biased region" description="Low complexity" evidence="12">
    <location>
        <begin position="338"/>
        <end position="358"/>
    </location>
</feature>
<dbReference type="GO" id="GO:0045944">
    <property type="term" value="P:positive regulation of transcription by RNA polymerase II"/>
    <property type="evidence" value="ECO:0007669"/>
    <property type="project" value="TreeGrafter"/>
</dbReference>
<name>A0A9P0F837_BEMTA</name>
<keyword evidence="7" id="KW-0238">DNA-binding</keyword>
<feature type="compositionally biased region" description="Gly residues" evidence="12">
    <location>
        <begin position="77"/>
        <end position="86"/>
    </location>
</feature>
<dbReference type="Pfam" id="PF00320">
    <property type="entry name" value="GATA"/>
    <property type="match status" value="2"/>
</dbReference>
<evidence type="ECO:0000259" key="13">
    <source>
        <dbReference type="PROSITE" id="PS50114"/>
    </source>
</evidence>
<evidence type="ECO:0000313" key="14">
    <source>
        <dbReference type="EMBL" id="CAH0393673.1"/>
    </source>
</evidence>
<dbReference type="AlphaFoldDB" id="A0A9P0F837"/>
<proteinExistence type="predicted"/>
<reference evidence="14" key="1">
    <citation type="submission" date="2021-12" db="EMBL/GenBank/DDBJ databases">
        <authorList>
            <person name="King R."/>
        </authorList>
    </citation>
    <scope>NUCLEOTIDE SEQUENCE</scope>
</reference>
<dbReference type="GO" id="GO:0008270">
    <property type="term" value="F:zinc ion binding"/>
    <property type="evidence" value="ECO:0007669"/>
    <property type="project" value="UniProtKB-KW"/>
</dbReference>
<accession>A0A9P0F837</accession>
<keyword evidence="3" id="KW-0677">Repeat</keyword>
<feature type="region of interest" description="Disordered" evidence="12">
    <location>
        <begin position="1"/>
        <end position="60"/>
    </location>
</feature>
<dbReference type="GO" id="GO:0005634">
    <property type="term" value="C:nucleus"/>
    <property type="evidence" value="ECO:0007669"/>
    <property type="project" value="UniProtKB-SubCell"/>
</dbReference>
<dbReference type="InterPro" id="IPR039355">
    <property type="entry name" value="Transcription_factor_GATA"/>
</dbReference>
<sequence length="551" mass="60374">MSRENEEGMNETSGSENNLINYESEYHQSNQPEHVEQNLSSNSSEHEYHSNPPSHIDMSGYQHSEFSHLAATLHPSFGGGGGGAGGEEPPQHQYQHQQHQSTPSPNNENIISISGQEPDNELHGNNRELFSNQNNVHHLRHQQLQHHSTPSPISDSNHMLNLSSQEESDQPQQGMFNSQLNMYPPPNLPVIHHSSESSVNNPLYHRTAGAAGLFTAPYFSSSSPTGTSETPNIHSIPGVNMWPTQGYSLSPNSSTLSYLNTSNEAVNAIFQTMTNNPNLVNPSSYGVSSSNPSDSGYSSITSTPQRSRSSSQSQIFSQASLTNATYGSSHNPESLPYSTISSLPNSSGPSRGRSSHQSIVPYPSAAASLSAIDEVSYYFEGRECVNCGAISTPLWRRDGTGHYLCNACGLYNKMNGINRPLVKQPRRLAVSKRSGLICSNCRTTNTSLWRRNASGEPVCNACGLYYKLHNQNRPPTMKKDNIQTRKRKPKGGIKTEAVVKAARNYKLEIFNDYNNDNRGASNILAHNLNQGTPHNNVYPGSGSDLTLLPRL</sequence>
<dbReference type="PROSITE" id="PS50114">
    <property type="entry name" value="GATA_ZN_FINGER_2"/>
    <property type="match status" value="2"/>
</dbReference>
<feature type="compositionally biased region" description="Polar residues" evidence="12">
    <location>
        <begin position="101"/>
        <end position="117"/>
    </location>
</feature>
<feature type="region of interest" description="Disordered" evidence="12">
    <location>
        <begin position="72"/>
        <end position="127"/>
    </location>
</feature>
<evidence type="ECO:0000256" key="12">
    <source>
        <dbReference type="SAM" id="MobiDB-lite"/>
    </source>
</evidence>
<dbReference type="InterPro" id="IPR000679">
    <property type="entry name" value="Znf_GATA"/>
</dbReference>
<evidence type="ECO:0000256" key="2">
    <source>
        <dbReference type="ARBA" id="ARBA00022723"/>
    </source>
</evidence>
<dbReference type="GO" id="GO:0000122">
    <property type="term" value="P:negative regulation of transcription by RNA polymerase II"/>
    <property type="evidence" value="ECO:0007669"/>
    <property type="project" value="TreeGrafter"/>
</dbReference>
<dbReference type="EMBL" id="OU963868">
    <property type="protein sequence ID" value="CAH0393673.1"/>
    <property type="molecule type" value="Genomic_DNA"/>
</dbReference>
<feature type="compositionally biased region" description="Polar residues" evidence="12">
    <location>
        <begin position="148"/>
        <end position="179"/>
    </location>
</feature>
<dbReference type="SUPFAM" id="SSF57716">
    <property type="entry name" value="Glucocorticoid receptor-like (DNA-binding domain)"/>
    <property type="match status" value="2"/>
</dbReference>
<feature type="region of interest" description="Disordered" evidence="12">
    <location>
        <begin position="140"/>
        <end position="179"/>
    </location>
</feature>
<keyword evidence="6" id="KW-0805">Transcription regulation</keyword>
<feature type="compositionally biased region" description="Low complexity" evidence="12">
    <location>
        <begin position="281"/>
        <end position="320"/>
    </location>
</feature>
<feature type="domain" description="GATA-type" evidence="13">
    <location>
        <begin position="432"/>
        <end position="485"/>
    </location>
</feature>
<keyword evidence="5" id="KW-0862">Zinc</keyword>
<evidence type="ECO:0000256" key="9">
    <source>
        <dbReference type="ARBA" id="ARBA00023163"/>
    </source>
</evidence>
<feature type="compositionally biased region" description="Polar residues" evidence="12">
    <location>
        <begin position="321"/>
        <end position="332"/>
    </location>
</feature>
<evidence type="ECO:0000256" key="6">
    <source>
        <dbReference type="ARBA" id="ARBA00023015"/>
    </source>
</evidence>
<keyword evidence="8" id="KW-0010">Activator</keyword>
<protein>
    <recommendedName>
        <fullName evidence="13">GATA-type domain-containing protein</fullName>
    </recommendedName>
</protein>
<keyword evidence="15" id="KW-1185">Reference proteome</keyword>
<organism evidence="14 15">
    <name type="scientific">Bemisia tabaci</name>
    <name type="common">Sweetpotato whitefly</name>
    <name type="synonym">Aleurodes tabaci</name>
    <dbReference type="NCBI Taxonomy" id="7038"/>
    <lineage>
        <taxon>Eukaryota</taxon>
        <taxon>Metazoa</taxon>
        <taxon>Ecdysozoa</taxon>
        <taxon>Arthropoda</taxon>
        <taxon>Hexapoda</taxon>
        <taxon>Insecta</taxon>
        <taxon>Pterygota</taxon>
        <taxon>Neoptera</taxon>
        <taxon>Paraneoptera</taxon>
        <taxon>Hemiptera</taxon>
        <taxon>Sternorrhyncha</taxon>
        <taxon>Aleyrodoidea</taxon>
        <taxon>Aleyrodidae</taxon>
        <taxon>Aleyrodinae</taxon>
        <taxon>Bemisia</taxon>
    </lineage>
</organism>
<dbReference type="FunFam" id="3.30.50.10:FF:000001">
    <property type="entry name" value="GATA transcription factor (GATAd)"/>
    <property type="match status" value="1"/>
</dbReference>
<feature type="domain" description="GATA-type" evidence="13">
    <location>
        <begin position="378"/>
        <end position="433"/>
    </location>
</feature>
<evidence type="ECO:0000256" key="1">
    <source>
        <dbReference type="ARBA" id="ARBA00004123"/>
    </source>
</evidence>
<dbReference type="GO" id="GO:0000978">
    <property type="term" value="F:RNA polymerase II cis-regulatory region sequence-specific DNA binding"/>
    <property type="evidence" value="ECO:0007669"/>
    <property type="project" value="TreeGrafter"/>
</dbReference>
<keyword evidence="2" id="KW-0479">Metal-binding</keyword>
<evidence type="ECO:0000256" key="4">
    <source>
        <dbReference type="ARBA" id="ARBA00022771"/>
    </source>
</evidence>
<evidence type="ECO:0000256" key="8">
    <source>
        <dbReference type="ARBA" id="ARBA00023159"/>
    </source>
</evidence>
<feature type="compositionally biased region" description="Low complexity" evidence="12">
    <location>
        <begin position="91"/>
        <end position="100"/>
    </location>
</feature>
<evidence type="ECO:0000256" key="11">
    <source>
        <dbReference type="PROSITE-ProRule" id="PRU00094"/>
    </source>
</evidence>
<evidence type="ECO:0000256" key="7">
    <source>
        <dbReference type="ARBA" id="ARBA00023125"/>
    </source>
</evidence>
<keyword evidence="10" id="KW-0539">Nucleus</keyword>
<dbReference type="InterPro" id="IPR013088">
    <property type="entry name" value="Znf_NHR/GATA"/>
</dbReference>
<gene>
    <name evidence="14" type="ORF">BEMITA_LOCUS12045</name>
</gene>
<dbReference type="GO" id="GO:0045165">
    <property type="term" value="P:cell fate commitment"/>
    <property type="evidence" value="ECO:0007669"/>
    <property type="project" value="TreeGrafter"/>
</dbReference>
<dbReference type="CDD" id="cd00202">
    <property type="entry name" value="ZnF_GATA"/>
    <property type="match status" value="2"/>
</dbReference>
<dbReference type="PANTHER" id="PTHR10071">
    <property type="entry name" value="TRANSCRIPTION FACTOR GATA FAMILY MEMBER"/>
    <property type="match status" value="1"/>
</dbReference>
<evidence type="ECO:0000256" key="5">
    <source>
        <dbReference type="ARBA" id="ARBA00022833"/>
    </source>
</evidence>
<feature type="region of interest" description="Disordered" evidence="12">
    <location>
        <begin position="281"/>
        <end position="358"/>
    </location>
</feature>
<dbReference type="GO" id="GO:0000981">
    <property type="term" value="F:DNA-binding transcription factor activity, RNA polymerase II-specific"/>
    <property type="evidence" value="ECO:0007669"/>
    <property type="project" value="TreeGrafter"/>
</dbReference>
<evidence type="ECO:0000256" key="3">
    <source>
        <dbReference type="ARBA" id="ARBA00022737"/>
    </source>
</evidence>
<keyword evidence="4 11" id="KW-0863">Zinc-finger</keyword>
<evidence type="ECO:0000313" key="15">
    <source>
        <dbReference type="Proteomes" id="UP001152759"/>
    </source>
</evidence>
<dbReference type="Gene3D" id="3.30.50.10">
    <property type="entry name" value="Erythroid Transcription Factor GATA-1, subunit A"/>
    <property type="match status" value="2"/>
</dbReference>
<dbReference type="PANTHER" id="PTHR10071:SF337">
    <property type="entry name" value="GATA-BINDING FACTOR A"/>
    <property type="match status" value="1"/>
</dbReference>
<feature type="compositionally biased region" description="Polar residues" evidence="12">
    <location>
        <begin position="10"/>
        <end position="32"/>
    </location>
</feature>
<dbReference type="PRINTS" id="PR00619">
    <property type="entry name" value="GATAZNFINGER"/>
</dbReference>
<dbReference type="Proteomes" id="UP001152759">
    <property type="component" value="Chromosome 7"/>
</dbReference>